<reference evidence="2 3" key="1">
    <citation type="submission" date="2014-07" db="EMBL/GenBank/DDBJ databases">
        <title>Comparative genomic insights into amoeba endosymbionts belonging to the families of Holosporaceae and Candidatus Midichloriaceae within Rickettsiales.</title>
        <authorList>
            <person name="Wang Z."/>
            <person name="Wu M."/>
        </authorList>
    </citation>
    <scope>NUCLEOTIDE SEQUENCE [LARGE SCALE GENOMIC DNA]</scope>
    <source>
        <strain evidence="2">PRA3</strain>
    </source>
</reference>
<dbReference type="Proteomes" id="UP000028926">
    <property type="component" value="Chromosome"/>
</dbReference>
<name>A0A077ASD3_9PROT</name>
<gene>
    <name evidence="2" type="ORF">ID47_04160</name>
</gene>
<feature type="region of interest" description="Disordered" evidence="1">
    <location>
        <begin position="43"/>
        <end position="65"/>
    </location>
</feature>
<accession>A0A077ASD3</accession>
<keyword evidence="3" id="KW-1185">Reference proteome</keyword>
<dbReference type="KEGG" id="paca:ID47_04160"/>
<evidence type="ECO:0000313" key="2">
    <source>
        <dbReference type="EMBL" id="AIK96107.1"/>
    </source>
</evidence>
<evidence type="ECO:0000256" key="1">
    <source>
        <dbReference type="SAM" id="MobiDB-lite"/>
    </source>
</evidence>
<organism evidence="2 3">
    <name type="scientific">Candidatus Odyssella acanthamoebae</name>
    <dbReference type="NCBI Taxonomy" id="91604"/>
    <lineage>
        <taxon>Bacteria</taxon>
        <taxon>Pseudomonadati</taxon>
        <taxon>Pseudomonadota</taxon>
        <taxon>Alphaproteobacteria</taxon>
        <taxon>Holosporales</taxon>
        <taxon>Candidatus Paracaedibacteraceae</taxon>
        <taxon>Candidatus Odyssella</taxon>
    </lineage>
</organism>
<evidence type="ECO:0000313" key="3">
    <source>
        <dbReference type="Proteomes" id="UP000028926"/>
    </source>
</evidence>
<dbReference type="HOGENOM" id="CLU_2841646_0_0_5"/>
<dbReference type="EMBL" id="CP008941">
    <property type="protein sequence ID" value="AIK96107.1"/>
    <property type="molecule type" value="Genomic_DNA"/>
</dbReference>
<dbReference type="AlphaFoldDB" id="A0A077ASD3"/>
<proteinExistence type="predicted"/>
<protein>
    <submittedName>
        <fullName evidence="2">Uncharacterized protein</fullName>
    </submittedName>
</protein>
<sequence>MRENAPLYILLSGWPVAWKKRLSFPGSSPGKIFDRGSFSRPKSQALEGISGSSWPFDPLKDIQSS</sequence>